<dbReference type="InterPro" id="IPR000421">
    <property type="entry name" value="FA58C"/>
</dbReference>
<evidence type="ECO:0000313" key="4">
    <source>
        <dbReference type="Proteomes" id="UP000262954"/>
    </source>
</evidence>
<dbReference type="SUPFAM" id="SSF49785">
    <property type="entry name" value="Galactose-binding domain-like"/>
    <property type="match status" value="1"/>
</dbReference>
<feature type="chain" id="PRO_5017007425" description="F5/8 type C domain-containing protein" evidence="1">
    <location>
        <begin position="23"/>
        <end position="163"/>
    </location>
</feature>
<protein>
    <recommendedName>
        <fullName evidence="2">F5/8 type C domain-containing protein</fullName>
    </recommendedName>
</protein>
<feature type="domain" description="F5/8 type C" evidence="2">
    <location>
        <begin position="12"/>
        <end position="163"/>
    </location>
</feature>
<dbReference type="InterPro" id="IPR008979">
    <property type="entry name" value="Galactose-bd-like_sf"/>
</dbReference>
<dbReference type="PROSITE" id="PS50022">
    <property type="entry name" value="FA58C_3"/>
    <property type="match status" value="1"/>
</dbReference>
<evidence type="ECO:0000259" key="2">
    <source>
        <dbReference type="PROSITE" id="PS50022"/>
    </source>
</evidence>
<dbReference type="Proteomes" id="UP000262954">
    <property type="component" value="Unassembled WGS sequence"/>
</dbReference>
<gene>
    <name evidence="3" type="ORF">DDY73_02365</name>
</gene>
<accession>A0A354LZY7</accession>
<organism evidence="3 4">
    <name type="scientific">Coprobacter fastidiosus</name>
    <dbReference type="NCBI Taxonomy" id="1099853"/>
    <lineage>
        <taxon>Bacteria</taxon>
        <taxon>Pseudomonadati</taxon>
        <taxon>Bacteroidota</taxon>
        <taxon>Bacteroidia</taxon>
        <taxon>Bacteroidales</taxon>
        <taxon>Barnesiellaceae</taxon>
        <taxon>Coprobacter</taxon>
    </lineage>
</organism>
<feature type="signal peptide" evidence="1">
    <location>
        <begin position="1"/>
        <end position="22"/>
    </location>
</feature>
<dbReference type="EMBL" id="DNWC01000035">
    <property type="protein sequence ID" value="HBJ07826.1"/>
    <property type="molecule type" value="Genomic_DNA"/>
</dbReference>
<name>A0A354LZY7_9BACT</name>
<proteinExistence type="predicted"/>
<dbReference type="Gene3D" id="2.60.120.260">
    <property type="entry name" value="Galactose-binding domain-like"/>
    <property type="match status" value="1"/>
</dbReference>
<evidence type="ECO:0000313" key="3">
    <source>
        <dbReference type="EMBL" id="HBJ07826.1"/>
    </source>
</evidence>
<sequence length="163" mass="18421">MNVKRITVFVLCVIVSIGMLRAATNNKNKEKYTDRTGWTVTASNYKYDFQNPSKTVDGDFDSRWTLGKPQVAGDWIIVDMKTPQKFSVIELQQGRSANDFPRGYAVYLSKDGKDWGNPVITGEGIKGDATVITFPSSVETRYIKIALTKDVSTWWSIHEFLVK</sequence>
<evidence type="ECO:0000256" key="1">
    <source>
        <dbReference type="SAM" id="SignalP"/>
    </source>
</evidence>
<dbReference type="AlphaFoldDB" id="A0A354LZY7"/>
<dbReference type="RefSeq" id="WP_022390671.1">
    <property type="nucleotide sequence ID" value="NZ_CAUAJF010000095.1"/>
</dbReference>
<comment type="caution">
    <text evidence="3">The sequence shown here is derived from an EMBL/GenBank/DDBJ whole genome shotgun (WGS) entry which is preliminary data.</text>
</comment>
<keyword evidence="1" id="KW-0732">Signal</keyword>
<reference evidence="3 4" key="1">
    <citation type="journal article" date="2018" name="Nat. Biotechnol.">
        <title>A standardized bacterial taxonomy based on genome phylogeny substantially revises the tree of life.</title>
        <authorList>
            <person name="Parks D.H."/>
            <person name="Chuvochina M."/>
            <person name="Waite D.W."/>
            <person name="Rinke C."/>
            <person name="Skarshewski A."/>
            <person name="Chaumeil P.A."/>
            <person name="Hugenholtz P."/>
        </authorList>
    </citation>
    <scope>NUCLEOTIDE SEQUENCE [LARGE SCALE GENOMIC DNA]</scope>
    <source>
        <strain evidence="3">UBA11482</strain>
    </source>
</reference>
<dbReference type="Pfam" id="PF00754">
    <property type="entry name" value="F5_F8_type_C"/>
    <property type="match status" value="1"/>
</dbReference>